<dbReference type="AlphaFoldDB" id="A0A1E5GDM2"/>
<dbReference type="OrthoDB" id="1756859at2"/>
<dbReference type="Gene3D" id="3.10.450.150">
    <property type="entry name" value="enterococcus faecalis protein"/>
    <property type="match status" value="1"/>
</dbReference>
<dbReference type="InterPro" id="IPR009303">
    <property type="entry name" value="DUF960"/>
</dbReference>
<sequence>MFKSKENRYIARGVKEQVPKETQLYCWQLIDKKVEEAEINLDYLQIFELNPDNQRQAIEVIHRQEEPFFIDYHTYTIKGKMLDFQIKKLWVIDDRSHQTMLLPEDY</sequence>
<evidence type="ECO:0000313" key="2">
    <source>
        <dbReference type="Proteomes" id="UP000095094"/>
    </source>
</evidence>
<dbReference type="EMBL" id="MIJY01000043">
    <property type="protein sequence ID" value="OEG10695.1"/>
    <property type="molecule type" value="Genomic_DNA"/>
</dbReference>
<comment type="caution">
    <text evidence="1">The sequence shown here is derived from an EMBL/GenBank/DDBJ whole genome shotgun (WGS) entry which is preliminary data.</text>
</comment>
<evidence type="ECO:0000313" key="1">
    <source>
        <dbReference type="EMBL" id="OEG10695.1"/>
    </source>
</evidence>
<organism evidence="1 2">
    <name type="scientific">Enterococcus termitis</name>
    <dbReference type="NCBI Taxonomy" id="332950"/>
    <lineage>
        <taxon>Bacteria</taxon>
        <taxon>Bacillati</taxon>
        <taxon>Bacillota</taxon>
        <taxon>Bacilli</taxon>
        <taxon>Lactobacillales</taxon>
        <taxon>Enterococcaceae</taxon>
        <taxon>Enterococcus</taxon>
    </lineage>
</organism>
<dbReference type="Proteomes" id="UP000095094">
    <property type="component" value="Unassembled WGS sequence"/>
</dbReference>
<gene>
    <name evidence="1" type="ORF">BCR25_09555</name>
</gene>
<evidence type="ECO:0008006" key="3">
    <source>
        <dbReference type="Google" id="ProtNLM"/>
    </source>
</evidence>
<dbReference type="Pfam" id="PF06124">
    <property type="entry name" value="DUF960"/>
    <property type="match status" value="1"/>
</dbReference>
<name>A0A1E5GDM2_9ENTE</name>
<accession>A0A1E5GDM2</accession>
<protein>
    <recommendedName>
        <fullName evidence="3">DUF960 domain-containing protein</fullName>
    </recommendedName>
</protein>
<keyword evidence="2" id="KW-1185">Reference proteome</keyword>
<dbReference type="RefSeq" id="WP_069664476.1">
    <property type="nucleotide sequence ID" value="NZ_JBHUJJ010000001.1"/>
</dbReference>
<proteinExistence type="predicted"/>
<reference evidence="2" key="1">
    <citation type="submission" date="2016-09" db="EMBL/GenBank/DDBJ databases">
        <authorList>
            <person name="Gulvik C.A."/>
        </authorList>
    </citation>
    <scope>NUCLEOTIDE SEQUENCE [LARGE SCALE GENOMIC DNA]</scope>
    <source>
        <strain evidence="2">LMG 8895</strain>
    </source>
</reference>